<dbReference type="InterPro" id="IPR042100">
    <property type="entry name" value="Bug_dom1"/>
</dbReference>
<dbReference type="CDD" id="cd13578">
    <property type="entry name" value="PBP2_Bug27"/>
    <property type="match status" value="1"/>
</dbReference>
<feature type="signal peptide" evidence="2">
    <location>
        <begin position="1"/>
        <end position="40"/>
    </location>
</feature>
<keyword evidence="2" id="KW-0732">Signal</keyword>
<dbReference type="PANTHER" id="PTHR42928:SF5">
    <property type="entry name" value="BLR1237 PROTEIN"/>
    <property type="match status" value="1"/>
</dbReference>
<dbReference type="PIRSF" id="PIRSF017082">
    <property type="entry name" value="YflP"/>
    <property type="match status" value="1"/>
</dbReference>
<comment type="similarity">
    <text evidence="1">Belongs to the UPF0065 (bug) family.</text>
</comment>
<dbReference type="Gene3D" id="3.40.190.150">
    <property type="entry name" value="Bordetella uptake gene, domain 1"/>
    <property type="match status" value="1"/>
</dbReference>
<dbReference type="InterPro" id="IPR005064">
    <property type="entry name" value="BUG"/>
</dbReference>
<evidence type="ECO:0000313" key="4">
    <source>
        <dbReference type="Proteomes" id="UP000184226"/>
    </source>
</evidence>
<feature type="chain" id="PRO_5009915384" evidence="2">
    <location>
        <begin position="41"/>
        <end position="343"/>
    </location>
</feature>
<keyword evidence="4" id="KW-1185">Reference proteome</keyword>
<reference evidence="3 4" key="1">
    <citation type="submission" date="2016-11" db="EMBL/GenBank/DDBJ databases">
        <authorList>
            <person name="Jaros S."/>
            <person name="Januszkiewicz K."/>
            <person name="Wedrychowicz H."/>
        </authorList>
    </citation>
    <scope>NUCLEOTIDE SEQUENCE [LARGE SCALE GENOMIC DNA]</scope>
    <source>
        <strain evidence="3 4">CGMCC 1.10190</strain>
    </source>
</reference>
<dbReference type="Pfam" id="PF03401">
    <property type="entry name" value="TctC"/>
    <property type="match status" value="1"/>
</dbReference>
<dbReference type="PANTHER" id="PTHR42928">
    <property type="entry name" value="TRICARBOXYLATE-BINDING PROTEIN"/>
    <property type="match status" value="1"/>
</dbReference>
<accession>A0A1M5Z398</accession>
<dbReference type="SUPFAM" id="SSF53850">
    <property type="entry name" value="Periplasmic binding protein-like II"/>
    <property type="match status" value="1"/>
</dbReference>
<keyword evidence="3" id="KW-0675">Receptor</keyword>
<evidence type="ECO:0000256" key="1">
    <source>
        <dbReference type="ARBA" id="ARBA00006987"/>
    </source>
</evidence>
<sequence>MIEHDCQRQQIQDGDKATMKKTLYALIGALALVQAGAARAEEPFPHKPVRLVVGFVPGGGTDVSARIIAQHLSTVLGQPLVVENRPGASGLIAGEMVAKAEPDGYTLLLANMQSTVSAPYMLPVSYDPVKAFTAVRYIGSVPNILVVNPSKNDVKSLQELTDLVKASPGKYTYASSGMGSPQHLSAARFSQITGAQMEHIPYKGSGQAMADLLGAQVDMNFDTLPGAIGQVRAGKLRPLAVTSAKRAASLPDVPTLAEAGVKGMDVEQWYAVLAPANVPPAVLAKLDEALKASLTDKGVASKLADQGMVVGGGPDSPADFQAFVQSEYEKYGRITADLGLKKP</sequence>
<dbReference type="EMBL" id="FQXE01000012">
    <property type="protein sequence ID" value="SHI18659.1"/>
    <property type="molecule type" value="Genomic_DNA"/>
</dbReference>
<protein>
    <submittedName>
        <fullName evidence="3">Tripartite-type tricarboxylate transporter, receptor component TctC</fullName>
    </submittedName>
</protein>
<gene>
    <name evidence="3" type="ORF">SAMN04488135_11223</name>
</gene>
<proteinExistence type="inferred from homology"/>
<evidence type="ECO:0000313" key="3">
    <source>
        <dbReference type="EMBL" id="SHI18659.1"/>
    </source>
</evidence>
<dbReference type="Gene3D" id="3.40.190.10">
    <property type="entry name" value="Periplasmic binding protein-like II"/>
    <property type="match status" value="1"/>
</dbReference>
<organism evidence="3 4">
    <name type="scientific">Pollutimonas bauzanensis</name>
    <dbReference type="NCBI Taxonomy" id="658167"/>
    <lineage>
        <taxon>Bacteria</taxon>
        <taxon>Pseudomonadati</taxon>
        <taxon>Pseudomonadota</taxon>
        <taxon>Betaproteobacteria</taxon>
        <taxon>Burkholderiales</taxon>
        <taxon>Alcaligenaceae</taxon>
        <taxon>Pollutimonas</taxon>
    </lineage>
</organism>
<dbReference type="AlphaFoldDB" id="A0A1M5Z398"/>
<name>A0A1M5Z398_9BURK</name>
<evidence type="ECO:0000256" key="2">
    <source>
        <dbReference type="SAM" id="SignalP"/>
    </source>
</evidence>
<dbReference type="Proteomes" id="UP000184226">
    <property type="component" value="Unassembled WGS sequence"/>
</dbReference>
<dbReference type="STRING" id="658167.SAMN04488135_11223"/>